<dbReference type="RefSeq" id="WP_009154183.1">
    <property type="nucleotide sequence ID" value="NZ_CM001439.1"/>
</dbReference>
<organism evidence="3 4">
    <name type="scientific">Saccharomonospora marina XMU15</name>
    <dbReference type="NCBI Taxonomy" id="882083"/>
    <lineage>
        <taxon>Bacteria</taxon>
        <taxon>Bacillati</taxon>
        <taxon>Actinomycetota</taxon>
        <taxon>Actinomycetes</taxon>
        <taxon>Pseudonocardiales</taxon>
        <taxon>Pseudonocardiaceae</taxon>
        <taxon>Saccharomonospora</taxon>
    </lineage>
</organism>
<protein>
    <submittedName>
        <fullName evidence="3">Deazaflavin-dependent nitroreductase family protein</fullName>
    </submittedName>
</protein>
<name>H5WZR6_9PSEU</name>
<keyword evidence="4" id="KW-1185">Reference proteome</keyword>
<dbReference type="OrthoDB" id="163266at2"/>
<dbReference type="STRING" id="882083.SacmaDRAFT_2555"/>
<evidence type="ECO:0000313" key="3">
    <source>
        <dbReference type="EMBL" id="EHR50798.1"/>
    </source>
</evidence>
<gene>
    <name evidence="3" type="ORF">SacmaDRAFT_2555</name>
</gene>
<dbReference type="Pfam" id="PF04075">
    <property type="entry name" value="F420H2_quin_red"/>
    <property type="match status" value="1"/>
</dbReference>
<evidence type="ECO:0000256" key="2">
    <source>
        <dbReference type="ARBA" id="ARBA00049106"/>
    </source>
</evidence>
<accession>H5WZR6</accession>
<proteinExistence type="inferred from homology"/>
<dbReference type="eggNOG" id="COG0748">
    <property type="taxonomic scope" value="Bacteria"/>
</dbReference>
<dbReference type="Gene3D" id="2.30.110.10">
    <property type="entry name" value="Electron Transport, Fmn-binding Protein, Chain A"/>
    <property type="match status" value="1"/>
</dbReference>
<dbReference type="GO" id="GO:0005886">
    <property type="term" value="C:plasma membrane"/>
    <property type="evidence" value="ECO:0007669"/>
    <property type="project" value="TreeGrafter"/>
</dbReference>
<dbReference type="Proteomes" id="UP000004926">
    <property type="component" value="Chromosome"/>
</dbReference>
<evidence type="ECO:0000256" key="1">
    <source>
        <dbReference type="ARBA" id="ARBA00008710"/>
    </source>
</evidence>
<reference evidence="3 4" key="1">
    <citation type="journal article" date="2012" name="Stand. Genomic Sci.">
        <title>Genome sequence of the ocean sediment bacterium Saccharomonospora marina type strain (XMU15(T)).</title>
        <authorList>
            <person name="Klenk H.P."/>
            <person name="Lu M."/>
            <person name="Lucas S."/>
            <person name="Lapidus A."/>
            <person name="Copeland A."/>
            <person name="Pitluck S."/>
            <person name="Goodwin L.A."/>
            <person name="Han C."/>
            <person name="Tapia R."/>
            <person name="Brambilla E.M."/>
            <person name="Potter G."/>
            <person name="Land M."/>
            <person name="Ivanova N."/>
            <person name="Rohde M."/>
            <person name="Goker M."/>
            <person name="Detter J.C."/>
            <person name="Li W.J."/>
            <person name="Kyrpides N.C."/>
            <person name="Woyke T."/>
        </authorList>
    </citation>
    <scope>NUCLEOTIDE SEQUENCE [LARGE SCALE GENOMIC DNA]</scope>
    <source>
        <strain evidence="3 4">XMU15</strain>
    </source>
</reference>
<sequence length="159" mass="18037">MRIVKEVRPPRGVLRWAFRLPIHLYRARLGWLLGARMLLLHHTGRVSGKPRRIVLEVVEHTTDGGYVVVSGFGRKADWYRNVRANPDVTVQVSGRTIPATASSVPRQEAEEIMVRYGTKRPRVARYLLRTLMGLEVDGSEADFREAGGHLPMVRFGPRS</sequence>
<dbReference type="InterPro" id="IPR012349">
    <property type="entry name" value="Split_barrel_FMN-bd"/>
</dbReference>
<dbReference type="AlphaFoldDB" id="H5WZR6"/>
<comment type="catalytic activity">
    <reaction evidence="2">
        <text>oxidized coenzyme F420-(gamma-L-Glu)(n) + a quinol + H(+) = reduced coenzyme F420-(gamma-L-Glu)(n) + a quinone</text>
        <dbReference type="Rhea" id="RHEA:39663"/>
        <dbReference type="Rhea" id="RHEA-COMP:12939"/>
        <dbReference type="Rhea" id="RHEA-COMP:14378"/>
        <dbReference type="ChEBI" id="CHEBI:15378"/>
        <dbReference type="ChEBI" id="CHEBI:24646"/>
        <dbReference type="ChEBI" id="CHEBI:132124"/>
        <dbReference type="ChEBI" id="CHEBI:133980"/>
        <dbReference type="ChEBI" id="CHEBI:139511"/>
    </reaction>
</comment>
<dbReference type="GO" id="GO:0070967">
    <property type="term" value="F:coenzyme F420 binding"/>
    <property type="evidence" value="ECO:0007669"/>
    <property type="project" value="TreeGrafter"/>
</dbReference>
<dbReference type="HOGENOM" id="CLU_134363_0_0_11"/>
<dbReference type="EMBL" id="CM001439">
    <property type="protein sequence ID" value="EHR50798.1"/>
    <property type="molecule type" value="Genomic_DNA"/>
</dbReference>
<dbReference type="PANTHER" id="PTHR39428">
    <property type="entry name" value="F420H(2)-DEPENDENT QUINONE REDUCTASE RV1261C"/>
    <property type="match status" value="1"/>
</dbReference>
<evidence type="ECO:0000313" key="4">
    <source>
        <dbReference type="Proteomes" id="UP000004926"/>
    </source>
</evidence>
<dbReference type="GO" id="GO:0016491">
    <property type="term" value="F:oxidoreductase activity"/>
    <property type="evidence" value="ECO:0007669"/>
    <property type="project" value="InterPro"/>
</dbReference>
<dbReference type="PANTHER" id="PTHR39428:SF1">
    <property type="entry name" value="F420H(2)-DEPENDENT QUINONE REDUCTASE RV1261C"/>
    <property type="match status" value="1"/>
</dbReference>
<comment type="similarity">
    <text evidence="1">Belongs to the F420H(2)-dependent quinone reductase family.</text>
</comment>
<dbReference type="InterPro" id="IPR004378">
    <property type="entry name" value="F420H2_quin_Rdtase"/>
</dbReference>
<dbReference type="NCBIfam" id="TIGR00026">
    <property type="entry name" value="hi_GC_TIGR00026"/>
    <property type="match status" value="1"/>
</dbReference>